<evidence type="ECO:0000313" key="3">
    <source>
        <dbReference type="Proteomes" id="UP001165366"/>
    </source>
</evidence>
<keyword evidence="3" id="KW-1185">Reference proteome</keyword>
<dbReference type="RefSeq" id="WP_237855208.1">
    <property type="nucleotide sequence ID" value="NZ_JAKLWS010000022.1"/>
</dbReference>
<sequence length="173" mass="19604">MKRREALKTLGLAAAGLVTLPAWASGWTARDVAIKSSTFSSTEQALLASVADTIIPAKNNVGAIPQEVHKFLVRLFDECYEKEKRENIKRQLNVMNNLAMKDFDSSFMDSSQQQREQILLSFSESEDESEQEFFQLVKIETIRGFRTSKVVMQDYHGYRLVPGFYNGNVDVEA</sequence>
<feature type="signal peptide" evidence="1">
    <location>
        <begin position="1"/>
        <end position="24"/>
    </location>
</feature>
<dbReference type="Pfam" id="PF13618">
    <property type="entry name" value="Gluconate_2-dh3"/>
    <property type="match status" value="1"/>
</dbReference>
<reference evidence="2" key="1">
    <citation type="submission" date="2022-01" db="EMBL/GenBank/DDBJ databases">
        <authorList>
            <person name="Wang Y."/>
        </authorList>
    </citation>
    <scope>NUCLEOTIDE SEQUENCE</scope>
    <source>
        <strain evidence="2">WB101</strain>
    </source>
</reference>
<keyword evidence="1" id="KW-0732">Signal</keyword>
<reference evidence="2" key="2">
    <citation type="submission" date="2024-05" db="EMBL/GenBank/DDBJ databases">
        <title>Rhodohalobacter halophilus gen. nov., sp. nov., a moderately halophilic member of the family Balneolaceae.</title>
        <authorList>
            <person name="Xia J."/>
        </authorList>
    </citation>
    <scope>NUCLEOTIDE SEQUENCE</scope>
    <source>
        <strain evidence="2">WB101</strain>
    </source>
</reference>
<gene>
    <name evidence="2" type="ORF">L6773_14815</name>
</gene>
<name>A0ABS9KG97_9BACT</name>
<proteinExistence type="predicted"/>
<accession>A0ABS9KG97</accession>
<comment type="caution">
    <text evidence="2">The sequence shown here is derived from an EMBL/GenBank/DDBJ whole genome shotgun (WGS) entry which is preliminary data.</text>
</comment>
<organism evidence="2 3">
    <name type="scientific">Rhodohalobacter sulfatireducens</name>
    <dbReference type="NCBI Taxonomy" id="2911366"/>
    <lineage>
        <taxon>Bacteria</taxon>
        <taxon>Pseudomonadati</taxon>
        <taxon>Balneolota</taxon>
        <taxon>Balneolia</taxon>
        <taxon>Balneolales</taxon>
        <taxon>Balneolaceae</taxon>
        <taxon>Rhodohalobacter</taxon>
    </lineage>
</organism>
<evidence type="ECO:0000313" key="2">
    <source>
        <dbReference type="EMBL" id="MCG2589850.1"/>
    </source>
</evidence>
<dbReference type="EMBL" id="JAKLWS010000022">
    <property type="protein sequence ID" value="MCG2589850.1"/>
    <property type="molecule type" value="Genomic_DNA"/>
</dbReference>
<evidence type="ECO:0000256" key="1">
    <source>
        <dbReference type="SAM" id="SignalP"/>
    </source>
</evidence>
<feature type="chain" id="PRO_5046152657" evidence="1">
    <location>
        <begin position="25"/>
        <end position="173"/>
    </location>
</feature>
<protein>
    <submittedName>
        <fullName evidence="2">Gluconate 2-dehydrogenase subunit 3 family protein</fullName>
    </submittedName>
</protein>
<dbReference type="InterPro" id="IPR027056">
    <property type="entry name" value="Gluconate_2DH_su3"/>
</dbReference>
<dbReference type="Proteomes" id="UP001165366">
    <property type="component" value="Unassembled WGS sequence"/>
</dbReference>